<evidence type="ECO:0000313" key="6">
    <source>
        <dbReference type="WBParaSite" id="BXY_0128700.1"/>
    </source>
</evidence>
<dbReference type="OrthoDB" id="5778813at2759"/>
<dbReference type="Pfam" id="PF23626">
    <property type="entry name" value="CCD_aECM"/>
    <property type="match status" value="1"/>
</dbReference>
<protein>
    <submittedName>
        <fullName evidence="3">(pine wood nematode) hypothetical protein</fullName>
    </submittedName>
</protein>
<gene>
    <name evidence="3" type="ORF">BXYJ_LOCUS15120</name>
</gene>
<keyword evidence="1" id="KW-0732">Signal</keyword>
<evidence type="ECO:0000256" key="1">
    <source>
        <dbReference type="SAM" id="SignalP"/>
    </source>
</evidence>
<dbReference type="PROSITE" id="PS51257">
    <property type="entry name" value="PROKAR_LIPOPROTEIN"/>
    <property type="match status" value="1"/>
</dbReference>
<dbReference type="EMBL" id="CAJFDI010000006">
    <property type="protein sequence ID" value="CAD5235029.1"/>
    <property type="molecule type" value="Genomic_DNA"/>
</dbReference>
<evidence type="ECO:0000313" key="5">
    <source>
        <dbReference type="Proteomes" id="UP000659654"/>
    </source>
</evidence>
<dbReference type="InterPro" id="IPR055352">
    <property type="entry name" value="CCD_aECM"/>
</dbReference>
<sequence>MLRRETGFGSKTMLKIVGLLLVLSVSCTDAQRVKPKRYKCVLVDEDEPVLGDVGGPSYLSELKQRRIQSTVRSGETGGEIQINRVPDYSQPIPRKVNTAPIRSPLPLATTQAPPPPPPTQKLKQVMLNRGQRPTQVGFSVPIGLPSIQVTKPPGRELQLSPEHCHMINHYATLYGVTDVTSWVHKNCGFAKMYLPNSSCEEIDILVASCYKI</sequence>
<dbReference type="PANTHER" id="PTHR37435:SF5">
    <property type="entry name" value="SECRETED PROTEIN"/>
    <property type="match status" value="1"/>
</dbReference>
<evidence type="ECO:0000259" key="2">
    <source>
        <dbReference type="Pfam" id="PF23626"/>
    </source>
</evidence>
<dbReference type="Proteomes" id="UP000095284">
    <property type="component" value="Unplaced"/>
</dbReference>
<organism evidence="4 6">
    <name type="scientific">Bursaphelenchus xylophilus</name>
    <name type="common">Pinewood nematode worm</name>
    <name type="synonym">Aphelenchoides xylophilus</name>
    <dbReference type="NCBI Taxonomy" id="6326"/>
    <lineage>
        <taxon>Eukaryota</taxon>
        <taxon>Metazoa</taxon>
        <taxon>Ecdysozoa</taxon>
        <taxon>Nematoda</taxon>
        <taxon>Chromadorea</taxon>
        <taxon>Rhabditida</taxon>
        <taxon>Tylenchina</taxon>
        <taxon>Tylenchomorpha</taxon>
        <taxon>Aphelenchoidea</taxon>
        <taxon>Aphelenchoididae</taxon>
        <taxon>Bursaphelenchus</taxon>
    </lineage>
</organism>
<feature type="domain" description="aECM cysteine-cradle" evidence="2">
    <location>
        <begin position="161"/>
        <end position="211"/>
    </location>
</feature>
<dbReference type="Proteomes" id="UP000582659">
    <property type="component" value="Unassembled WGS sequence"/>
</dbReference>
<reference evidence="6" key="1">
    <citation type="submission" date="2016-11" db="UniProtKB">
        <authorList>
            <consortium name="WormBaseParasite"/>
        </authorList>
    </citation>
    <scope>IDENTIFICATION</scope>
</reference>
<dbReference type="Proteomes" id="UP000659654">
    <property type="component" value="Unassembled WGS sequence"/>
</dbReference>
<dbReference type="WBParaSite" id="BXY_0128700.1">
    <property type="protein sequence ID" value="BXY_0128700.1"/>
    <property type="gene ID" value="BXY_0128700"/>
</dbReference>
<dbReference type="EMBL" id="CAJFCV020000006">
    <property type="protein sequence ID" value="CAG9131162.1"/>
    <property type="molecule type" value="Genomic_DNA"/>
</dbReference>
<dbReference type="eggNOG" id="ENOG502SUV7">
    <property type="taxonomic scope" value="Eukaryota"/>
</dbReference>
<keyword evidence="5" id="KW-1185">Reference proteome</keyword>
<feature type="signal peptide" evidence="1">
    <location>
        <begin position="1"/>
        <end position="30"/>
    </location>
</feature>
<reference evidence="3" key="2">
    <citation type="submission" date="2020-09" db="EMBL/GenBank/DDBJ databases">
        <authorList>
            <person name="Kikuchi T."/>
        </authorList>
    </citation>
    <scope>NUCLEOTIDE SEQUENCE</scope>
    <source>
        <strain evidence="3">Ka4C1</strain>
    </source>
</reference>
<evidence type="ECO:0000313" key="4">
    <source>
        <dbReference type="Proteomes" id="UP000095284"/>
    </source>
</evidence>
<evidence type="ECO:0000313" key="3">
    <source>
        <dbReference type="EMBL" id="CAD5235029.1"/>
    </source>
</evidence>
<accession>A0A1I7RKQ3</accession>
<dbReference type="PANTHER" id="PTHR37435">
    <property type="entry name" value="PROTEIN CBG14344"/>
    <property type="match status" value="1"/>
</dbReference>
<name>A0A1I7RKQ3_BURXY</name>
<feature type="chain" id="PRO_5036021829" evidence="1">
    <location>
        <begin position="31"/>
        <end position="212"/>
    </location>
</feature>
<dbReference type="AlphaFoldDB" id="A0A1I7RKQ3"/>
<proteinExistence type="predicted"/>